<gene>
    <name evidence="1" type="ORF">MELLADRAFT_86647</name>
</gene>
<dbReference type="VEuPathDB" id="FungiDB:MELLADRAFT_86647"/>
<dbReference type="RefSeq" id="XP_007410266.1">
    <property type="nucleotide sequence ID" value="XM_007410204.1"/>
</dbReference>
<proteinExistence type="predicted"/>
<dbReference type="KEGG" id="mlr:MELLADRAFT_86647"/>
<dbReference type="HOGENOM" id="CLU_2590245_0_0_1"/>
<accession>F4RMI8</accession>
<dbReference type="EMBL" id="GL883108">
    <property type="protein sequence ID" value="EGG06432.1"/>
    <property type="molecule type" value="Genomic_DNA"/>
</dbReference>
<dbReference type="Proteomes" id="UP000001072">
    <property type="component" value="Unassembled WGS sequence"/>
</dbReference>
<evidence type="ECO:0000313" key="2">
    <source>
        <dbReference type="Proteomes" id="UP000001072"/>
    </source>
</evidence>
<keyword evidence="2" id="KW-1185">Reference proteome</keyword>
<protein>
    <submittedName>
        <fullName evidence="1">Uncharacterized protein</fullName>
    </submittedName>
</protein>
<reference evidence="2" key="1">
    <citation type="journal article" date="2011" name="Proc. Natl. Acad. Sci. U.S.A.">
        <title>Obligate biotrophy features unraveled by the genomic analysis of rust fungi.</title>
        <authorList>
            <person name="Duplessis S."/>
            <person name="Cuomo C.A."/>
            <person name="Lin Y.-C."/>
            <person name="Aerts A."/>
            <person name="Tisserant E."/>
            <person name="Veneault-Fourrey C."/>
            <person name="Joly D.L."/>
            <person name="Hacquard S."/>
            <person name="Amselem J."/>
            <person name="Cantarel B.L."/>
            <person name="Chiu R."/>
            <person name="Coutinho P.M."/>
            <person name="Feau N."/>
            <person name="Field M."/>
            <person name="Frey P."/>
            <person name="Gelhaye E."/>
            <person name="Goldberg J."/>
            <person name="Grabherr M.G."/>
            <person name="Kodira C.D."/>
            <person name="Kohler A."/>
            <person name="Kuees U."/>
            <person name="Lindquist E.A."/>
            <person name="Lucas S.M."/>
            <person name="Mago R."/>
            <person name="Mauceli E."/>
            <person name="Morin E."/>
            <person name="Murat C."/>
            <person name="Pangilinan J.L."/>
            <person name="Park R."/>
            <person name="Pearson M."/>
            <person name="Quesneville H."/>
            <person name="Rouhier N."/>
            <person name="Sakthikumar S."/>
            <person name="Salamov A.A."/>
            <person name="Schmutz J."/>
            <person name="Selles B."/>
            <person name="Shapiro H."/>
            <person name="Tanguay P."/>
            <person name="Tuskan G.A."/>
            <person name="Henrissat B."/>
            <person name="Van de Peer Y."/>
            <person name="Rouze P."/>
            <person name="Ellis J.G."/>
            <person name="Dodds P.N."/>
            <person name="Schein J.E."/>
            <person name="Zhong S."/>
            <person name="Hamelin R.C."/>
            <person name="Grigoriev I.V."/>
            <person name="Szabo L.J."/>
            <person name="Martin F."/>
        </authorList>
    </citation>
    <scope>NUCLEOTIDE SEQUENCE [LARGE SCALE GENOMIC DNA]</scope>
    <source>
        <strain evidence="2">98AG31 / pathotype 3-4-7</strain>
    </source>
</reference>
<dbReference type="AlphaFoldDB" id="F4RMI8"/>
<sequence length="80" mass="9041">MQFFSCTSSLSPSKKMLLNRDFCIFPQNCKGQDPAMADAQISGTWHRGFHRHNLQYAMLEGYANSNPTLVSPTTKAMTWP</sequence>
<name>F4RMI8_MELLP</name>
<evidence type="ECO:0000313" key="1">
    <source>
        <dbReference type="EMBL" id="EGG06432.1"/>
    </source>
</evidence>
<organism evidence="2">
    <name type="scientific">Melampsora larici-populina (strain 98AG31 / pathotype 3-4-7)</name>
    <name type="common">Poplar leaf rust fungus</name>
    <dbReference type="NCBI Taxonomy" id="747676"/>
    <lineage>
        <taxon>Eukaryota</taxon>
        <taxon>Fungi</taxon>
        <taxon>Dikarya</taxon>
        <taxon>Basidiomycota</taxon>
        <taxon>Pucciniomycotina</taxon>
        <taxon>Pucciniomycetes</taxon>
        <taxon>Pucciniales</taxon>
        <taxon>Melampsoraceae</taxon>
        <taxon>Melampsora</taxon>
    </lineage>
</organism>
<dbReference type="GeneID" id="18934251"/>
<dbReference type="InParanoid" id="F4RMI8"/>